<keyword evidence="7" id="KW-1015">Disulfide bond</keyword>
<dbReference type="FunFam" id="3.90.70.10:FF:000023">
    <property type="entry name" value="Senescence-specific cysteine protease SAG39"/>
    <property type="match status" value="1"/>
</dbReference>
<dbReference type="GO" id="GO:0051603">
    <property type="term" value="P:proteolysis involved in protein catabolic process"/>
    <property type="evidence" value="ECO:0000318"/>
    <property type="project" value="GO_Central"/>
</dbReference>
<comment type="subcellular location">
    <subcellularLocation>
        <location evidence="1">Endoplasmic reticulum lumen</location>
    </subcellularLocation>
</comment>
<dbReference type="PANTHER" id="PTHR12411">
    <property type="entry name" value="CYSTEINE PROTEASE FAMILY C1-RELATED"/>
    <property type="match status" value="1"/>
</dbReference>
<dbReference type="InterPro" id="IPR000169">
    <property type="entry name" value="Pept_cys_AS"/>
</dbReference>
<dbReference type="PRINTS" id="PR00705">
    <property type="entry name" value="PAPAIN"/>
</dbReference>
<dbReference type="EnsemblPlants" id="AES80315">
    <property type="protein sequence ID" value="AES80315"/>
    <property type="gene ID" value="MTR_7g079230"/>
</dbReference>
<feature type="signal peptide" evidence="11">
    <location>
        <begin position="1"/>
        <end position="26"/>
    </location>
</feature>
<evidence type="ECO:0000256" key="9">
    <source>
        <dbReference type="ARBA" id="ARBA00069575"/>
    </source>
</evidence>
<reference evidence="14 17" key="2">
    <citation type="journal article" date="2014" name="BMC Genomics">
        <title>An improved genome release (version Mt4.0) for the model legume Medicago truncatula.</title>
        <authorList>
            <person name="Tang H."/>
            <person name="Krishnakumar V."/>
            <person name="Bidwell S."/>
            <person name="Rosen B."/>
            <person name="Chan A."/>
            <person name="Zhou S."/>
            <person name="Gentzbittel L."/>
            <person name="Childs K.L."/>
            <person name="Yandell M."/>
            <person name="Gundlach H."/>
            <person name="Mayer K.F."/>
            <person name="Schwartz D.C."/>
            <person name="Town C.D."/>
        </authorList>
    </citation>
    <scope>GENOME REANNOTATION</scope>
    <source>
        <strain evidence="16 17">cv. Jemalong A17</strain>
    </source>
</reference>
<dbReference type="InterPro" id="IPR039417">
    <property type="entry name" value="Peptidase_C1A_papain-like"/>
</dbReference>
<dbReference type="InterPro" id="IPR038765">
    <property type="entry name" value="Papain-like_cys_pep_sf"/>
</dbReference>
<dbReference type="EMBL" id="CM001223">
    <property type="protein sequence ID" value="AES80315.1"/>
    <property type="molecule type" value="Genomic_DNA"/>
</dbReference>
<dbReference type="SMART" id="SM00645">
    <property type="entry name" value="Pept_C1"/>
    <property type="match status" value="1"/>
</dbReference>
<organism evidence="14 17">
    <name type="scientific">Medicago truncatula</name>
    <name type="common">Barrel medic</name>
    <name type="synonym">Medicago tribuloides</name>
    <dbReference type="NCBI Taxonomy" id="3880"/>
    <lineage>
        <taxon>Eukaryota</taxon>
        <taxon>Viridiplantae</taxon>
        <taxon>Streptophyta</taxon>
        <taxon>Embryophyta</taxon>
        <taxon>Tracheophyta</taxon>
        <taxon>Spermatophyta</taxon>
        <taxon>Magnoliopsida</taxon>
        <taxon>eudicotyledons</taxon>
        <taxon>Gunneridae</taxon>
        <taxon>Pentapetalae</taxon>
        <taxon>rosids</taxon>
        <taxon>fabids</taxon>
        <taxon>Fabales</taxon>
        <taxon>Fabaceae</taxon>
        <taxon>Papilionoideae</taxon>
        <taxon>50 kb inversion clade</taxon>
        <taxon>NPAAA clade</taxon>
        <taxon>Hologalegina</taxon>
        <taxon>IRL clade</taxon>
        <taxon>Trifolieae</taxon>
        <taxon>Medicago</taxon>
    </lineage>
</organism>
<dbReference type="InterPro" id="IPR013201">
    <property type="entry name" value="Prot_inhib_I29"/>
</dbReference>
<dbReference type="CDD" id="cd02248">
    <property type="entry name" value="Peptidase_C1A"/>
    <property type="match status" value="1"/>
</dbReference>
<dbReference type="KEGG" id="mtr:11411307"/>
<reference evidence="15" key="4">
    <citation type="journal article" date="2018" name="Nat. Plants">
        <title>Whole-genome landscape of Medicago truncatula symbiotic genes.</title>
        <authorList>
            <person name="Pecrix Y."/>
            <person name="Gamas P."/>
            <person name="Carrere S."/>
        </authorList>
    </citation>
    <scope>NUCLEOTIDE SEQUENCE</scope>
    <source>
        <tissue evidence="15">Leaves</tissue>
    </source>
</reference>
<evidence type="ECO:0000256" key="1">
    <source>
        <dbReference type="ARBA" id="ARBA00004319"/>
    </source>
</evidence>
<keyword evidence="17" id="KW-1185">Reference proteome</keyword>
<dbReference type="OrthoDB" id="10253408at2759"/>
<evidence type="ECO:0000256" key="6">
    <source>
        <dbReference type="ARBA" id="ARBA00022807"/>
    </source>
</evidence>
<dbReference type="PROSITE" id="PS00139">
    <property type="entry name" value="THIOL_PROTEASE_CYS"/>
    <property type="match status" value="1"/>
</dbReference>
<comment type="similarity">
    <text evidence="2">Belongs to the peptidase C1 family.</text>
</comment>
<evidence type="ECO:0000259" key="12">
    <source>
        <dbReference type="SMART" id="SM00645"/>
    </source>
</evidence>
<reference evidence="16" key="3">
    <citation type="submission" date="2015-04" db="UniProtKB">
        <authorList>
            <consortium name="EnsemblPlants"/>
        </authorList>
    </citation>
    <scope>IDENTIFICATION</scope>
    <source>
        <strain evidence="16">cv. Jemalong A17</strain>
    </source>
</reference>
<sequence length="340" mass="38307">MGKNKSLCTLINILIVIWVMFPSNQNQENDQSLTLSERYKHWKIKYRVIYKDDAEEEKHIQIFKHNVAYIDSFNAAGNKSYKLTINRFADLPTEPSDDGFKKRKLEPTTSSLFKYKNITDIPAAVDWRKRGAVTPVKNQRECGSCWAFSAVGALEGIQQITSGNLVSLSEQELVDRVRSNWTNGCNGGYLIDAFEFVLENGGIATEASYPYRGVKGNNSKKVSRQVQIKSYEQVPRNSEDSLLKVVANQPVSVGIDISGMIRFYSSGIFTGECGTKPNHAVIIVGYGTSNDGTKYWLVKNSWGIRWGEKRYIRMKRDIDAKEGLCGIPMDASYPNINNIV</sequence>
<feature type="chain" id="PRO_5014485698" description="Vignain" evidence="11">
    <location>
        <begin position="27"/>
        <end position="340"/>
    </location>
</feature>
<evidence type="ECO:0000259" key="13">
    <source>
        <dbReference type="SMART" id="SM00848"/>
    </source>
</evidence>
<protein>
    <recommendedName>
        <fullName evidence="9">Vignain</fullName>
    </recommendedName>
    <alternativeName>
        <fullName evidence="10">Bean endopeptidase</fullName>
    </alternativeName>
</protein>
<dbReference type="Gene3D" id="3.90.70.10">
    <property type="entry name" value="Cysteine proteinases"/>
    <property type="match status" value="1"/>
</dbReference>
<dbReference type="GO" id="GO:0005615">
    <property type="term" value="C:extracellular space"/>
    <property type="evidence" value="ECO:0000318"/>
    <property type="project" value="GO_Central"/>
</dbReference>
<evidence type="ECO:0000256" key="10">
    <source>
        <dbReference type="ARBA" id="ARBA00080531"/>
    </source>
</evidence>
<dbReference type="PaxDb" id="3880-AES80315"/>
<dbReference type="Pfam" id="PF00112">
    <property type="entry name" value="Peptidase_C1"/>
    <property type="match status" value="1"/>
</dbReference>
<evidence type="ECO:0000313" key="16">
    <source>
        <dbReference type="EnsemblPlants" id="AES80315"/>
    </source>
</evidence>
<dbReference type="OMA" id="SARFAQW"/>
<dbReference type="InterPro" id="IPR000668">
    <property type="entry name" value="Peptidase_C1A_C"/>
</dbReference>
<gene>
    <name evidence="16" type="primary">11411307</name>
    <name evidence="14" type="ordered locus">MTR_7g079230</name>
    <name evidence="15" type="ORF">MtrunA17_Chr7g0248811</name>
</gene>
<dbReference type="HOGENOM" id="CLU_012184_1_0_1"/>
<evidence type="ECO:0000256" key="4">
    <source>
        <dbReference type="ARBA" id="ARBA00022729"/>
    </source>
</evidence>
<keyword evidence="8" id="KW-0325">Glycoprotein</keyword>
<dbReference type="GO" id="GO:0004197">
    <property type="term" value="F:cysteine-type endopeptidase activity"/>
    <property type="evidence" value="ECO:0000318"/>
    <property type="project" value="GO_Central"/>
</dbReference>
<feature type="domain" description="Peptidase C1A papain C-terminal" evidence="12">
    <location>
        <begin position="121"/>
        <end position="335"/>
    </location>
</feature>
<evidence type="ECO:0000256" key="7">
    <source>
        <dbReference type="ARBA" id="ARBA00023157"/>
    </source>
</evidence>
<evidence type="ECO:0000313" key="14">
    <source>
        <dbReference type="EMBL" id="AES80315.1"/>
    </source>
</evidence>
<dbReference type="SUPFAM" id="SSF54001">
    <property type="entry name" value="Cysteine proteinases"/>
    <property type="match status" value="1"/>
</dbReference>
<proteinExistence type="inferred from homology"/>
<dbReference type="Proteomes" id="UP000265566">
    <property type="component" value="Chromosome 7"/>
</dbReference>
<name>G7KQI7_MEDTR</name>
<keyword evidence="5 15" id="KW-0378">Hydrolase</keyword>
<evidence type="ECO:0000256" key="8">
    <source>
        <dbReference type="ARBA" id="ARBA00023180"/>
    </source>
</evidence>
<dbReference type="InterPro" id="IPR013128">
    <property type="entry name" value="Peptidase_C1A"/>
</dbReference>
<feature type="domain" description="Cathepsin propeptide inhibitor" evidence="13">
    <location>
        <begin position="39"/>
        <end position="96"/>
    </location>
</feature>
<evidence type="ECO:0000256" key="2">
    <source>
        <dbReference type="ARBA" id="ARBA00008455"/>
    </source>
</evidence>
<reference evidence="14 17" key="1">
    <citation type="journal article" date="2011" name="Nature">
        <title>The Medicago genome provides insight into the evolution of rhizobial symbioses.</title>
        <authorList>
            <person name="Young N.D."/>
            <person name="Debelle F."/>
            <person name="Oldroyd G.E."/>
            <person name="Geurts R."/>
            <person name="Cannon S.B."/>
            <person name="Udvardi M.K."/>
            <person name="Benedito V.A."/>
            <person name="Mayer K.F."/>
            <person name="Gouzy J."/>
            <person name="Schoof H."/>
            <person name="Van de Peer Y."/>
            <person name="Proost S."/>
            <person name="Cook D.R."/>
            <person name="Meyers B.C."/>
            <person name="Spannagl M."/>
            <person name="Cheung F."/>
            <person name="De Mita S."/>
            <person name="Krishnakumar V."/>
            <person name="Gundlach H."/>
            <person name="Zhou S."/>
            <person name="Mudge J."/>
            <person name="Bharti A.K."/>
            <person name="Murray J.D."/>
            <person name="Naoumkina M.A."/>
            <person name="Rosen B."/>
            <person name="Silverstein K.A."/>
            <person name="Tang H."/>
            <person name="Rombauts S."/>
            <person name="Zhao P.X."/>
            <person name="Zhou P."/>
            <person name="Barbe V."/>
            <person name="Bardou P."/>
            <person name="Bechner M."/>
            <person name="Bellec A."/>
            <person name="Berger A."/>
            <person name="Berges H."/>
            <person name="Bidwell S."/>
            <person name="Bisseling T."/>
            <person name="Choisne N."/>
            <person name="Couloux A."/>
            <person name="Denny R."/>
            <person name="Deshpande S."/>
            <person name="Dai X."/>
            <person name="Doyle J.J."/>
            <person name="Dudez A.M."/>
            <person name="Farmer A.D."/>
            <person name="Fouteau S."/>
            <person name="Franken C."/>
            <person name="Gibelin C."/>
            <person name="Gish J."/>
            <person name="Goldstein S."/>
            <person name="Gonzalez A.J."/>
            <person name="Green P.J."/>
            <person name="Hallab A."/>
            <person name="Hartog M."/>
            <person name="Hua A."/>
            <person name="Humphray S.J."/>
            <person name="Jeong D.H."/>
            <person name="Jing Y."/>
            <person name="Jocker A."/>
            <person name="Kenton S.M."/>
            <person name="Kim D.J."/>
            <person name="Klee K."/>
            <person name="Lai H."/>
            <person name="Lang C."/>
            <person name="Lin S."/>
            <person name="Macmil S.L."/>
            <person name="Magdelenat G."/>
            <person name="Matthews L."/>
            <person name="McCorrison J."/>
            <person name="Monaghan E.L."/>
            <person name="Mun J.H."/>
            <person name="Najar F.Z."/>
            <person name="Nicholson C."/>
            <person name="Noirot C."/>
            <person name="O'Bleness M."/>
            <person name="Paule C.R."/>
            <person name="Poulain J."/>
            <person name="Prion F."/>
            <person name="Qin B."/>
            <person name="Qu C."/>
            <person name="Retzel E.F."/>
            <person name="Riddle C."/>
            <person name="Sallet E."/>
            <person name="Samain S."/>
            <person name="Samson N."/>
            <person name="Sanders I."/>
            <person name="Saurat O."/>
            <person name="Scarpelli C."/>
            <person name="Schiex T."/>
            <person name="Segurens B."/>
            <person name="Severin A.J."/>
            <person name="Sherrier D.J."/>
            <person name="Shi R."/>
            <person name="Sims S."/>
            <person name="Singer S.R."/>
            <person name="Sinharoy S."/>
            <person name="Sterck L."/>
            <person name="Viollet A."/>
            <person name="Wang B.B."/>
            <person name="Wang K."/>
            <person name="Wang M."/>
            <person name="Wang X."/>
            <person name="Warfsmann J."/>
            <person name="Weissenbach J."/>
            <person name="White D.D."/>
            <person name="White J.D."/>
            <person name="Wiley G.B."/>
            <person name="Wincker P."/>
            <person name="Xing Y."/>
            <person name="Yang L."/>
            <person name="Yao Z."/>
            <person name="Ying F."/>
            <person name="Zhai J."/>
            <person name="Zhou L."/>
            <person name="Zuber A."/>
            <person name="Denarie J."/>
            <person name="Dixon R.A."/>
            <person name="May G.D."/>
            <person name="Schwartz D.C."/>
            <person name="Rogers J."/>
            <person name="Quetier F."/>
            <person name="Town C.D."/>
            <person name="Roe B.A."/>
        </authorList>
    </citation>
    <scope>NUCLEOTIDE SEQUENCE [LARGE SCALE GENOMIC DNA]</scope>
    <source>
        <strain evidence="14">A17</strain>
        <strain evidence="16 17">cv. Jemalong A17</strain>
    </source>
</reference>
<dbReference type="eggNOG" id="KOG1543">
    <property type="taxonomic scope" value="Eukaryota"/>
</dbReference>
<dbReference type="Gramene" id="rna41608">
    <property type="protein sequence ID" value="RHN47054.1"/>
    <property type="gene ID" value="gene41608"/>
</dbReference>
<dbReference type="EMBL" id="PSQE01000007">
    <property type="protein sequence ID" value="RHN47054.1"/>
    <property type="molecule type" value="Genomic_DNA"/>
</dbReference>
<dbReference type="AlphaFoldDB" id="G7KQI7"/>
<dbReference type="SMART" id="SM00848">
    <property type="entry name" value="Inhibitor_I29"/>
    <property type="match status" value="1"/>
</dbReference>
<keyword evidence="4 11" id="KW-0732">Signal</keyword>
<evidence type="ECO:0000256" key="3">
    <source>
        <dbReference type="ARBA" id="ARBA00022670"/>
    </source>
</evidence>
<dbReference type="Proteomes" id="UP000002051">
    <property type="component" value="Unassembled WGS sequence"/>
</dbReference>
<evidence type="ECO:0000313" key="17">
    <source>
        <dbReference type="Proteomes" id="UP000002051"/>
    </source>
</evidence>
<dbReference type="GO" id="GO:0005764">
    <property type="term" value="C:lysosome"/>
    <property type="evidence" value="ECO:0000318"/>
    <property type="project" value="GO_Central"/>
</dbReference>
<evidence type="ECO:0000256" key="11">
    <source>
        <dbReference type="SAM" id="SignalP"/>
    </source>
</evidence>
<accession>G7KQI7</accession>
<dbReference type="Pfam" id="PF08246">
    <property type="entry name" value="Inhibitor_I29"/>
    <property type="match status" value="1"/>
</dbReference>
<evidence type="ECO:0000313" key="15">
    <source>
        <dbReference type="EMBL" id="RHN47054.1"/>
    </source>
</evidence>
<keyword evidence="3 14" id="KW-0645">Protease</keyword>
<evidence type="ECO:0000256" key="5">
    <source>
        <dbReference type="ARBA" id="ARBA00022801"/>
    </source>
</evidence>
<keyword evidence="6" id="KW-0788">Thiol protease</keyword>
<dbReference type="GO" id="GO:0005788">
    <property type="term" value="C:endoplasmic reticulum lumen"/>
    <property type="evidence" value="ECO:0007669"/>
    <property type="project" value="UniProtKB-SubCell"/>
</dbReference>